<dbReference type="SUPFAM" id="SSF52540">
    <property type="entry name" value="P-loop containing nucleoside triphosphate hydrolases"/>
    <property type="match status" value="1"/>
</dbReference>
<dbReference type="Gene3D" id="1.20.1050.90">
    <property type="entry name" value="RecF/RecN/SMC, N-terminal domain"/>
    <property type="match status" value="1"/>
</dbReference>
<keyword evidence="9 12" id="KW-0238">DNA-binding</keyword>
<dbReference type="GO" id="GO:0005737">
    <property type="term" value="C:cytoplasm"/>
    <property type="evidence" value="ECO:0007669"/>
    <property type="project" value="UniProtKB-SubCell"/>
</dbReference>
<dbReference type="GO" id="GO:0006260">
    <property type="term" value="P:DNA replication"/>
    <property type="evidence" value="ECO:0007669"/>
    <property type="project" value="UniProtKB-UniRule"/>
</dbReference>
<evidence type="ECO:0000259" key="13">
    <source>
        <dbReference type="Pfam" id="PF02463"/>
    </source>
</evidence>
<dbReference type="InterPro" id="IPR003395">
    <property type="entry name" value="RecF/RecN/SMC_N"/>
</dbReference>
<dbReference type="Gene3D" id="3.40.50.300">
    <property type="entry name" value="P-loop containing nucleotide triphosphate hydrolases"/>
    <property type="match status" value="1"/>
</dbReference>
<proteinExistence type="inferred from homology"/>
<reference evidence="14" key="1">
    <citation type="submission" date="2020-10" db="EMBL/GenBank/DDBJ databases">
        <authorList>
            <person name="Gilroy R."/>
        </authorList>
    </citation>
    <scope>NUCLEOTIDE SEQUENCE</scope>
    <source>
        <strain evidence="14">ChiGjej1B1-22543</strain>
    </source>
</reference>
<dbReference type="PANTHER" id="PTHR32182">
    <property type="entry name" value="DNA REPLICATION AND REPAIR PROTEIN RECF"/>
    <property type="match status" value="1"/>
</dbReference>
<keyword evidence="8 12" id="KW-0067">ATP-binding</keyword>
<comment type="function">
    <text evidence="12">The RecF protein is involved in DNA metabolism; it is required for DNA replication and normal SOS inducibility. RecF binds preferentially to single-stranded, linear DNA. It also seems to bind ATP.</text>
</comment>
<dbReference type="GO" id="GO:0000731">
    <property type="term" value="P:DNA synthesis involved in DNA repair"/>
    <property type="evidence" value="ECO:0007669"/>
    <property type="project" value="TreeGrafter"/>
</dbReference>
<dbReference type="EMBL" id="DVMV01000038">
    <property type="protein sequence ID" value="HIU45563.1"/>
    <property type="molecule type" value="Genomic_DNA"/>
</dbReference>
<dbReference type="NCBIfam" id="TIGR00611">
    <property type="entry name" value="recf"/>
    <property type="match status" value="1"/>
</dbReference>
<keyword evidence="7 12" id="KW-0227">DNA damage</keyword>
<dbReference type="InterPro" id="IPR042174">
    <property type="entry name" value="RecF_2"/>
</dbReference>
<evidence type="ECO:0000256" key="4">
    <source>
        <dbReference type="ARBA" id="ARBA00022490"/>
    </source>
</evidence>
<evidence type="ECO:0000256" key="8">
    <source>
        <dbReference type="ARBA" id="ARBA00022840"/>
    </source>
</evidence>
<comment type="similarity">
    <text evidence="2 12">Belongs to the RecF family.</text>
</comment>
<evidence type="ECO:0000256" key="10">
    <source>
        <dbReference type="ARBA" id="ARBA00023204"/>
    </source>
</evidence>
<dbReference type="GO" id="GO:0005524">
    <property type="term" value="F:ATP binding"/>
    <property type="evidence" value="ECO:0007669"/>
    <property type="project" value="UniProtKB-UniRule"/>
</dbReference>
<evidence type="ECO:0000256" key="11">
    <source>
        <dbReference type="ARBA" id="ARBA00023236"/>
    </source>
</evidence>
<dbReference type="GO" id="GO:0009432">
    <property type="term" value="P:SOS response"/>
    <property type="evidence" value="ECO:0007669"/>
    <property type="project" value="UniProtKB-UniRule"/>
</dbReference>
<evidence type="ECO:0000313" key="14">
    <source>
        <dbReference type="EMBL" id="HIU45563.1"/>
    </source>
</evidence>
<accession>A0A9D1S3Y5</accession>
<keyword evidence="10 12" id="KW-0234">DNA repair</keyword>
<dbReference type="HAMAP" id="MF_00365">
    <property type="entry name" value="RecF"/>
    <property type="match status" value="1"/>
</dbReference>
<keyword evidence="6 12" id="KW-0547">Nucleotide-binding</keyword>
<dbReference type="PANTHER" id="PTHR32182:SF0">
    <property type="entry name" value="DNA REPLICATION AND REPAIR PROTEIN RECF"/>
    <property type="match status" value="1"/>
</dbReference>
<feature type="domain" description="RecF/RecN/SMC N-terminal" evidence="13">
    <location>
        <begin position="3"/>
        <end position="336"/>
    </location>
</feature>
<dbReference type="InterPro" id="IPR027417">
    <property type="entry name" value="P-loop_NTPase"/>
</dbReference>
<dbReference type="InterPro" id="IPR018078">
    <property type="entry name" value="DNA-binding_RecF_CS"/>
</dbReference>
<evidence type="ECO:0000313" key="15">
    <source>
        <dbReference type="Proteomes" id="UP000824070"/>
    </source>
</evidence>
<evidence type="ECO:0000256" key="6">
    <source>
        <dbReference type="ARBA" id="ARBA00022741"/>
    </source>
</evidence>
<sequence>MILDRLVLKNFRTYGELDISFGEGLNLILGDNAVGKTNLAEAIQYISLARSWRSSSDRILIKAGADAAVIQAYLREGALRRSIEIEIAKEGKRVKINGKPVNRLSELSKSANVIIFAPSDVALFSGAPSERRAFLDVSISKQSPDYFSLMSKYARLLKSRNAALKQARPDVALLRTYSDQMSELTIPIIRYRTMFVSSLNRVLPGVYGQLSGRESRCEVVYRPFLKGADISPEKAKKAFEEALESDLMHRATGVGVHREDISLMLNGENIANYGSQGENRTAVIAVKLSPYFLIEDESKKPIAVLDDVNSELDSGRVERLMGLLEKLGQVFVTATKLDIAGASVIDVAEHSATRRI</sequence>
<dbReference type="Proteomes" id="UP000824070">
    <property type="component" value="Unassembled WGS sequence"/>
</dbReference>
<dbReference type="GO" id="GO:0006302">
    <property type="term" value="P:double-strand break repair"/>
    <property type="evidence" value="ECO:0007669"/>
    <property type="project" value="TreeGrafter"/>
</dbReference>
<gene>
    <name evidence="12 14" type="primary">recF</name>
    <name evidence="14" type="ORF">IAC52_04630</name>
</gene>
<dbReference type="PROSITE" id="PS00617">
    <property type="entry name" value="RECF_1"/>
    <property type="match status" value="1"/>
</dbReference>
<dbReference type="Pfam" id="PF02463">
    <property type="entry name" value="SMC_N"/>
    <property type="match status" value="1"/>
</dbReference>
<evidence type="ECO:0000256" key="7">
    <source>
        <dbReference type="ARBA" id="ARBA00022763"/>
    </source>
</evidence>
<evidence type="ECO:0000256" key="2">
    <source>
        <dbReference type="ARBA" id="ARBA00008016"/>
    </source>
</evidence>
<comment type="caution">
    <text evidence="14">The sequence shown here is derived from an EMBL/GenBank/DDBJ whole genome shotgun (WGS) entry which is preliminary data.</text>
</comment>
<feature type="binding site" evidence="12">
    <location>
        <begin position="30"/>
        <end position="37"/>
    </location>
    <ligand>
        <name>ATP</name>
        <dbReference type="ChEBI" id="CHEBI:30616"/>
    </ligand>
</feature>
<evidence type="ECO:0000256" key="9">
    <source>
        <dbReference type="ARBA" id="ARBA00023125"/>
    </source>
</evidence>
<evidence type="ECO:0000256" key="12">
    <source>
        <dbReference type="HAMAP-Rule" id="MF_00365"/>
    </source>
</evidence>
<keyword evidence="4 12" id="KW-0963">Cytoplasm</keyword>
<keyword evidence="5 12" id="KW-0235">DNA replication</keyword>
<protein>
    <recommendedName>
        <fullName evidence="3 12">DNA replication and repair protein RecF</fullName>
    </recommendedName>
</protein>
<organism evidence="14 15">
    <name type="scientific">Candidatus Alloenteromonas pullicola</name>
    <dbReference type="NCBI Taxonomy" id="2840784"/>
    <lineage>
        <taxon>Bacteria</taxon>
        <taxon>Bacillati</taxon>
        <taxon>Bacillota</taxon>
        <taxon>Bacillota incertae sedis</taxon>
        <taxon>Candidatus Alloenteromonas</taxon>
    </lineage>
</organism>
<evidence type="ECO:0000256" key="5">
    <source>
        <dbReference type="ARBA" id="ARBA00022705"/>
    </source>
</evidence>
<keyword evidence="11 12" id="KW-0742">SOS response</keyword>
<dbReference type="GO" id="GO:0003697">
    <property type="term" value="F:single-stranded DNA binding"/>
    <property type="evidence" value="ECO:0007669"/>
    <property type="project" value="UniProtKB-UniRule"/>
</dbReference>
<dbReference type="AlphaFoldDB" id="A0A9D1S3Y5"/>
<evidence type="ECO:0000256" key="3">
    <source>
        <dbReference type="ARBA" id="ARBA00020170"/>
    </source>
</evidence>
<reference evidence="14" key="2">
    <citation type="journal article" date="2021" name="PeerJ">
        <title>Extensive microbial diversity within the chicken gut microbiome revealed by metagenomics and culture.</title>
        <authorList>
            <person name="Gilroy R."/>
            <person name="Ravi A."/>
            <person name="Getino M."/>
            <person name="Pursley I."/>
            <person name="Horton D.L."/>
            <person name="Alikhan N.F."/>
            <person name="Baker D."/>
            <person name="Gharbi K."/>
            <person name="Hall N."/>
            <person name="Watson M."/>
            <person name="Adriaenssens E.M."/>
            <person name="Foster-Nyarko E."/>
            <person name="Jarju S."/>
            <person name="Secka A."/>
            <person name="Antonio M."/>
            <person name="Oren A."/>
            <person name="Chaudhuri R.R."/>
            <person name="La Ragione R."/>
            <person name="Hildebrand F."/>
            <person name="Pallen M.J."/>
        </authorList>
    </citation>
    <scope>NUCLEOTIDE SEQUENCE</scope>
    <source>
        <strain evidence="14">ChiGjej1B1-22543</strain>
    </source>
</reference>
<dbReference type="InterPro" id="IPR001238">
    <property type="entry name" value="DNA-binding_RecF"/>
</dbReference>
<evidence type="ECO:0000256" key="1">
    <source>
        <dbReference type="ARBA" id="ARBA00004496"/>
    </source>
</evidence>
<name>A0A9D1S3Y5_9FIRM</name>
<comment type="subcellular location">
    <subcellularLocation>
        <location evidence="1 12">Cytoplasm</location>
    </subcellularLocation>
</comment>